<feature type="active site" evidence="1">
    <location>
        <position position="82"/>
    </location>
</feature>
<keyword evidence="2" id="KW-0547">Nucleotide-binding</keyword>
<dbReference type="RefSeq" id="WP_095507063.1">
    <property type="nucleotide sequence ID" value="NZ_BSNC01000009.1"/>
</dbReference>
<keyword evidence="4" id="KW-1185">Reference proteome</keyword>
<dbReference type="AlphaFoldDB" id="A0AA37RZA1"/>
<dbReference type="InterPro" id="IPR050816">
    <property type="entry name" value="Flavin-dep_Halogenase_NPB"/>
</dbReference>
<comment type="caution">
    <text evidence="3">The sequence shown here is derived from an EMBL/GenBank/DDBJ whole genome shotgun (WGS) entry which is preliminary data.</text>
</comment>
<dbReference type="Proteomes" id="UP001161422">
    <property type="component" value="Unassembled WGS sequence"/>
</dbReference>
<gene>
    <name evidence="3" type="ORF">GCM10007895_29440</name>
</gene>
<protein>
    <submittedName>
        <fullName evidence="3">Tryptophan halogenase</fullName>
    </submittedName>
</protein>
<evidence type="ECO:0000313" key="3">
    <source>
        <dbReference type="EMBL" id="GLP97637.1"/>
    </source>
</evidence>
<dbReference type="InterPro" id="IPR006905">
    <property type="entry name" value="Flavin_halogenase"/>
</dbReference>
<keyword evidence="2" id="KW-0274">FAD</keyword>
<name>A0AA37RZA1_9GAMM</name>
<dbReference type="SUPFAM" id="SSF51905">
    <property type="entry name" value="FAD/NAD(P)-binding domain"/>
    <property type="match status" value="1"/>
</dbReference>
<evidence type="ECO:0000256" key="1">
    <source>
        <dbReference type="PIRSR" id="PIRSR011396-1"/>
    </source>
</evidence>
<accession>A0AA37RZA1</accession>
<dbReference type="GO" id="GO:0000166">
    <property type="term" value="F:nucleotide binding"/>
    <property type="evidence" value="ECO:0007669"/>
    <property type="project" value="UniProtKB-KW"/>
</dbReference>
<dbReference type="InterPro" id="IPR036188">
    <property type="entry name" value="FAD/NAD-bd_sf"/>
</dbReference>
<feature type="binding site" evidence="2">
    <location>
        <position position="353"/>
    </location>
    <ligand>
        <name>L-tryptophan</name>
        <dbReference type="ChEBI" id="CHEBI:57912"/>
    </ligand>
</feature>
<dbReference type="GO" id="GO:0004497">
    <property type="term" value="F:monooxygenase activity"/>
    <property type="evidence" value="ECO:0007669"/>
    <property type="project" value="InterPro"/>
</dbReference>
<evidence type="ECO:0000256" key="2">
    <source>
        <dbReference type="PIRSR" id="PIRSR011396-2"/>
    </source>
</evidence>
<dbReference type="PANTHER" id="PTHR43747">
    <property type="entry name" value="FAD-BINDING PROTEIN"/>
    <property type="match status" value="1"/>
</dbReference>
<reference evidence="3" key="2">
    <citation type="submission" date="2023-01" db="EMBL/GenBank/DDBJ databases">
        <title>Draft genome sequence of Paraferrimonas sedimenticola strain NBRC 101628.</title>
        <authorList>
            <person name="Sun Q."/>
            <person name="Mori K."/>
        </authorList>
    </citation>
    <scope>NUCLEOTIDE SEQUENCE</scope>
    <source>
        <strain evidence="3">NBRC 101628</strain>
    </source>
</reference>
<feature type="binding site" evidence="2">
    <location>
        <begin position="13"/>
        <end position="16"/>
    </location>
    <ligand>
        <name>FAD</name>
        <dbReference type="ChEBI" id="CHEBI:57692"/>
    </ligand>
</feature>
<sequence length="520" mass="58078">MAQAIQHVLIVGGGTAGWLTAAILASEHASHKDNGITVTLVESPDVATIGVGEGTWPTMRETLQRIGLNERDFLSFTQASYKQGSKFVGWRNGSADDAYYHPFSLPEGYLDTDILPYWQMHCGSQSLADAFSGQSRLCDADKAPKQAATPDYAGVANYGYHLDAGKFAEMLTRHCVERLGVKHIKDHIQAVEPASNGDIQAVVTRNHGPLKADLFVDCSGLNGLLIDKHYGIEFESAHQVLFNDRAIAMQVPYSEQDQAIASATIATAQSAGWIWDIGLQSRRGTGHVYSSAHMDPDQAESALRHYVAQSVGQQQAEQLSCRHISIRPGHRKQFWHRNCVAVGMAAGFIEPLEASALALVELSAKMLAEQLPRDHQTMAITAKRFNQKFLLRWQRIIEFLKLHYAISQRDDSQYWRDNRNSNSWPERLAELLELWQRQSPSRFDFEMAEEIFPSASYFYVLYGMGFQTQIASNARVQRQLQQAAKHYQQAQQKTQQMLAGLPGNRELLQQITAASMAATR</sequence>
<dbReference type="Gene3D" id="3.50.50.60">
    <property type="entry name" value="FAD/NAD(P)-binding domain"/>
    <property type="match status" value="1"/>
</dbReference>
<dbReference type="Pfam" id="PF04820">
    <property type="entry name" value="Trp_halogenase"/>
    <property type="match status" value="1"/>
</dbReference>
<dbReference type="PANTHER" id="PTHR43747:SF4">
    <property type="entry name" value="FLAVIN-DEPENDENT TRYPTOPHAN HALOGENASE"/>
    <property type="match status" value="1"/>
</dbReference>
<evidence type="ECO:0000313" key="4">
    <source>
        <dbReference type="Proteomes" id="UP001161422"/>
    </source>
</evidence>
<organism evidence="3 4">
    <name type="scientific">Paraferrimonas sedimenticola</name>
    <dbReference type="NCBI Taxonomy" id="375674"/>
    <lineage>
        <taxon>Bacteria</taxon>
        <taxon>Pseudomonadati</taxon>
        <taxon>Pseudomonadota</taxon>
        <taxon>Gammaproteobacteria</taxon>
        <taxon>Alteromonadales</taxon>
        <taxon>Ferrimonadaceae</taxon>
        <taxon>Paraferrimonas</taxon>
    </lineage>
</organism>
<proteinExistence type="predicted"/>
<keyword evidence="2" id="KW-0285">Flavoprotein</keyword>
<dbReference type="EMBL" id="BSNC01000009">
    <property type="protein sequence ID" value="GLP97637.1"/>
    <property type="molecule type" value="Genomic_DNA"/>
</dbReference>
<dbReference type="PIRSF" id="PIRSF011396">
    <property type="entry name" value="Trp_halogenase"/>
    <property type="match status" value="1"/>
</dbReference>
<feature type="binding site" evidence="2">
    <location>
        <position position="82"/>
    </location>
    <ligand>
        <name>7-chloro-L-tryptophan</name>
        <dbReference type="ChEBI" id="CHEBI:58713"/>
    </ligand>
</feature>
<dbReference type="InterPro" id="IPR033856">
    <property type="entry name" value="Trp_halogen"/>
</dbReference>
<reference evidence="3" key="1">
    <citation type="journal article" date="2014" name="Int. J. Syst. Evol. Microbiol.">
        <title>Complete genome sequence of Corynebacterium casei LMG S-19264T (=DSM 44701T), isolated from a smear-ripened cheese.</title>
        <authorList>
            <consortium name="US DOE Joint Genome Institute (JGI-PGF)"/>
            <person name="Walter F."/>
            <person name="Albersmeier A."/>
            <person name="Kalinowski J."/>
            <person name="Ruckert C."/>
        </authorList>
    </citation>
    <scope>NUCLEOTIDE SEQUENCE</scope>
    <source>
        <strain evidence="3">NBRC 101628</strain>
    </source>
</reference>